<dbReference type="KEGG" id="haei:MUN82_18890"/>
<keyword evidence="3" id="KW-1185">Reference proteome</keyword>
<proteinExistence type="predicted"/>
<accession>A0A8T9SXS3</accession>
<feature type="signal peptide" evidence="1">
    <location>
        <begin position="1"/>
        <end position="23"/>
    </location>
</feature>
<dbReference type="Proteomes" id="UP000829925">
    <property type="component" value="Chromosome"/>
</dbReference>
<keyword evidence="1" id="KW-0732">Signal</keyword>
<sequence>MRSTLSLPLLSALFALRCATAYAQQETVPPTRLIVVNSLVGDTISPQEKATYGLFPYYATDNFRYAYFTQQLAPDSALTLHTQLRDGRLVQRPFTSEEFITARFQIQNRARELGGGSQGAAPLVGLNAVTSTGNNPDLAVGSVYQVTLHNGTSFKGTLVSLTLTSADFDTPDLGRVTVQRADIKRYVALQVAKSGRVRDDVGNGNRLFFAPTARSLRKGEGYVQDIDIFLLGVNYGVTDHFSIGLLASAIPGIGLGKQVVALTPKLTTKVSAKWNVGVGALIARIPDFDYDNGSGFGAGIAYGLATYGTADDNLTMGLGYGFSGQGGFGRTPVVLLGGAKRITNRVSLVSENYLFVQGTGGVGGLYGIRLGWPRTTLNVGSFYVAPFEGGGAFGYVYPVYLDVALRFGQPKK</sequence>
<feature type="chain" id="PRO_5035715261" evidence="1">
    <location>
        <begin position="24"/>
        <end position="412"/>
    </location>
</feature>
<organism evidence="2 3">
    <name type="scientific">Hymenobacter aerilatus</name>
    <dbReference type="NCBI Taxonomy" id="2932251"/>
    <lineage>
        <taxon>Bacteria</taxon>
        <taxon>Pseudomonadati</taxon>
        <taxon>Bacteroidota</taxon>
        <taxon>Cytophagia</taxon>
        <taxon>Cytophagales</taxon>
        <taxon>Hymenobacteraceae</taxon>
        <taxon>Hymenobacter</taxon>
    </lineage>
</organism>
<evidence type="ECO:0000313" key="2">
    <source>
        <dbReference type="EMBL" id="UOR04990.1"/>
    </source>
</evidence>
<protein>
    <submittedName>
        <fullName evidence="2">Uncharacterized protein</fullName>
    </submittedName>
</protein>
<dbReference type="EMBL" id="CP095053">
    <property type="protein sequence ID" value="UOR04990.1"/>
    <property type="molecule type" value="Genomic_DNA"/>
</dbReference>
<name>A0A8T9SXS3_9BACT</name>
<gene>
    <name evidence="2" type="ORF">MUN82_18890</name>
</gene>
<dbReference type="RefSeq" id="WP_245092906.1">
    <property type="nucleotide sequence ID" value="NZ_CP095053.1"/>
</dbReference>
<evidence type="ECO:0000313" key="3">
    <source>
        <dbReference type="Proteomes" id="UP000829925"/>
    </source>
</evidence>
<dbReference type="AlphaFoldDB" id="A0A8T9SXS3"/>
<reference evidence="2 3" key="1">
    <citation type="submission" date="2022-04" db="EMBL/GenBank/DDBJ databases">
        <title>Hymenobacter sp. isolated from the air.</title>
        <authorList>
            <person name="Won M."/>
            <person name="Lee C.-M."/>
            <person name="Woen H.-Y."/>
            <person name="Kwon S.-W."/>
        </authorList>
    </citation>
    <scope>NUCLEOTIDE SEQUENCE [LARGE SCALE GENOMIC DNA]</scope>
    <source>
        <strain evidence="3">5413 J-13</strain>
    </source>
</reference>
<evidence type="ECO:0000256" key="1">
    <source>
        <dbReference type="SAM" id="SignalP"/>
    </source>
</evidence>